<organism evidence="1">
    <name type="scientific">marine metagenome</name>
    <dbReference type="NCBI Taxonomy" id="408172"/>
    <lineage>
        <taxon>unclassified sequences</taxon>
        <taxon>metagenomes</taxon>
        <taxon>ecological metagenomes</taxon>
    </lineage>
</organism>
<name>A0A382I5M2_9ZZZZ</name>
<gene>
    <name evidence="1" type="ORF">METZ01_LOCUS246987</name>
</gene>
<dbReference type="EMBL" id="UINC01064962">
    <property type="protein sequence ID" value="SVB94133.1"/>
    <property type="molecule type" value="Genomic_DNA"/>
</dbReference>
<protein>
    <submittedName>
        <fullName evidence="1">Uncharacterized protein</fullName>
    </submittedName>
</protein>
<dbReference type="AlphaFoldDB" id="A0A382I5M2"/>
<proteinExistence type="predicted"/>
<accession>A0A382I5M2</accession>
<evidence type="ECO:0000313" key="1">
    <source>
        <dbReference type="EMBL" id="SVB94133.1"/>
    </source>
</evidence>
<reference evidence="1" key="1">
    <citation type="submission" date="2018-05" db="EMBL/GenBank/DDBJ databases">
        <authorList>
            <person name="Lanie J.A."/>
            <person name="Ng W.-L."/>
            <person name="Kazmierczak K.M."/>
            <person name="Andrzejewski T.M."/>
            <person name="Davidsen T.M."/>
            <person name="Wayne K.J."/>
            <person name="Tettelin H."/>
            <person name="Glass J.I."/>
            <person name="Rusch D."/>
            <person name="Podicherti R."/>
            <person name="Tsui H.-C.T."/>
            <person name="Winkler M.E."/>
        </authorList>
    </citation>
    <scope>NUCLEOTIDE SEQUENCE</scope>
</reference>
<sequence length="38" mass="4162">MANKNPISENNGLVLTIKEHFLNFLINCSNNLGCVSAK</sequence>